<protein>
    <submittedName>
        <fullName evidence="15">P-loop containing nucleoside triphosphate hydrolase protein</fullName>
    </submittedName>
</protein>
<dbReference type="GO" id="GO:0005524">
    <property type="term" value="F:ATP binding"/>
    <property type="evidence" value="ECO:0007669"/>
    <property type="project" value="UniProtKB-KW"/>
</dbReference>
<evidence type="ECO:0000256" key="3">
    <source>
        <dbReference type="ARBA" id="ARBA00022692"/>
    </source>
</evidence>
<dbReference type="InterPro" id="IPR014851">
    <property type="entry name" value="BCS1_N"/>
</dbReference>
<keyword evidence="16" id="KW-1185">Reference proteome</keyword>
<dbReference type="Proteomes" id="UP000807469">
    <property type="component" value="Unassembled WGS sequence"/>
</dbReference>
<evidence type="ECO:0000256" key="8">
    <source>
        <dbReference type="ARBA" id="ARBA00022989"/>
    </source>
</evidence>
<feature type="domain" description="BCS1 N-terminal" evidence="14">
    <location>
        <begin position="63"/>
        <end position="259"/>
    </location>
</feature>
<evidence type="ECO:0000256" key="2">
    <source>
        <dbReference type="ARBA" id="ARBA00007448"/>
    </source>
</evidence>
<keyword evidence="9" id="KW-0496">Mitochondrion</keyword>
<keyword evidence="4" id="KW-0547">Nucleotide-binding</keyword>
<feature type="region of interest" description="Disordered" evidence="12">
    <location>
        <begin position="601"/>
        <end position="629"/>
    </location>
</feature>
<evidence type="ECO:0000256" key="12">
    <source>
        <dbReference type="SAM" id="MobiDB-lite"/>
    </source>
</evidence>
<feature type="compositionally biased region" description="Polar residues" evidence="12">
    <location>
        <begin position="601"/>
        <end position="611"/>
    </location>
</feature>
<keyword evidence="10" id="KW-0472">Membrane</keyword>
<keyword evidence="5" id="KW-0999">Mitochondrion inner membrane</keyword>
<dbReference type="InterPro" id="IPR057495">
    <property type="entry name" value="AAA_lid_BCS1"/>
</dbReference>
<evidence type="ECO:0000256" key="5">
    <source>
        <dbReference type="ARBA" id="ARBA00022792"/>
    </source>
</evidence>
<evidence type="ECO:0000259" key="13">
    <source>
        <dbReference type="SMART" id="SM00382"/>
    </source>
</evidence>
<dbReference type="InterPro" id="IPR027417">
    <property type="entry name" value="P-loop_NTPase"/>
</dbReference>
<evidence type="ECO:0000256" key="11">
    <source>
        <dbReference type="ARBA" id="ARBA00048778"/>
    </source>
</evidence>
<comment type="caution">
    <text evidence="15">The sequence shown here is derived from an EMBL/GenBank/DDBJ whole genome shotgun (WGS) entry which is preliminary data.</text>
</comment>
<dbReference type="Gene3D" id="3.40.50.300">
    <property type="entry name" value="P-loop containing nucleotide triphosphate hydrolases"/>
    <property type="match status" value="1"/>
</dbReference>
<evidence type="ECO:0000313" key="16">
    <source>
        <dbReference type="Proteomes" id="UP000807469"/>
    </source>
</evidence>
<dbReference type="SUPFAM" id="SSF52540">
    <property type="entry name" value="P-loop containing nucleoside triphosphate hydrolases"/>
    <property type="match status" value="1"/>
</dbReference>
<accession>A0A9P5YRR6</accession>
<dbReference type="Pfam" id="PF08740">
    <property type="entry name" value="BCS1_N"/>
    <property type="match status" value="1"/>
</dbReference>
<dbReference type="Pfam" id="PF00004">
    <property type="entry name" value="AAA"/>
    <property type="match status" value="2"/>
</dbReference>
<dbReference type="InterPro" id="IPR003593">
    <property type="entry name" value="AAA+_ATPase"/>
</dbReference>
<evidence type="ECO:0000259" key="14">
    <source>
        <dbReference type="SMART" id="SM01024"/>
    </source>
</evidence>
<gene>
    <name evidence="15" type="ORF">BDN70DRAFT_842948</name>
</gene>
<evidence type="ECO:0000256" key="1">
    <source>
        <dbReference type="ARBA" id="ARBA00004434"/>
    </source>
</evidence>
<comment type="subcellular location">
    <subcellularLocation>
        <location evidence="1">Mitochondrion inner membrane</location>
        <topology evidence="1">Single-pass membrane protein</topology>
    </subcellularLocation>
</comment>
<name>A0A9P5YRR6_9AGAR</name>
<dbReference type="PANTHER" id="PTHR23070">
    <property type="entry name" value="BCS1 AAA-TYPE ATPASE"/>
    <property type="match status" value="1"/>
</dbReference>
<dbReference type="AlphaFoldDB" id="A0A9P5YRR6"/>
<evidence type="ECO:0000256" key="4">
    <source>
        <dbReference type="ARBA" id="ARBA00022741"/>
    </source>
</evidence>
<feature type="compositionally biased region" description="Basic and acidic residues" evidence="12">
    <location>
        <begin position="539"/>
        <end position="568"/>
    </location>
</feature>
<comment type="catalytic activity">
    <reaction evidence="11">
        <text>ATP + H2O = ADP + phosphate + H(+)</text>
        <dbReference type="Rhea" id="RHEA:13065"/>
        <dbReference type="ChEBI" id="CHEBI:15377"/>
        <dbReference type="ChEBI" id="CHEBI:15378"/>
        <dbReference type="ChEBI" id="CHEBI:30616"/>
        <dbReference type="ChEBI" id="CHEBI:43474"/>
        <dbReference type="ChEBI" id="CHEBI:456216"/>
    </reaction>
    <physiologicalReaction direction="left-to-right" evidence="11">
        <dbReference type="Rhea" id="RHEA:13066"/>
    </physiologicalReaction>
</comment>
<reference evidence="15" key="1">
    <citation type="submission" date="2020-11" db="EMBL/GenBank/DDBJ databases">
        <authorList>
            <consortium name="DOE Joint Genome Institute"/>
            <person name="Ahrendt S."/>
            <person name="Riley R."/>
            <person name="Andreopoulos W."/>
            <person name="Labutti K."/>
            <person name="Pangilinan J."/>
            <person name="Ruiz-Duenas F.J."/>
            <person name="Barrasa J.M."/>
            <person name="Sanchez-Garcia M."/>
            <person name="Camarero S."/>
            <person name="Miyauchi S."/>
            <person name="Serrano A."/>
            <person name="Linde D."/>
            <person name="Babiker R."/>
            <person name="Drula E."/>
            <person name="Ayuso-Fernandez I."/>
            <person name="Pacheco R."/>
            <person name="Padilla G."/>
            <person name="Ferreira P."/>
            <person name="Barriuso J."/>
            <person name="Kellner H."/>
            <person name="Castanera R."/>
            <person name="Alfaro M."/>
            <person name="Ramirez L."/>
            <person name="Pisabarro A.G."/>
            <person name="Kuo A."/>
            <person name="Tritt A."/>
            <person name="Lipzen A."/>
            <person name="He G."/>
            <person name="Yan M."/>
            <person name="Ng V."/>
            <person name="Cullen D."/>
            <person name="Martin F."/>
            <person name="Rosso M.-N."/>
            <person name="Henrissat B."/>
            <person name="Hibbett D."/>
            <person name="Martinez A.T."/>
            <person name="Grigoriev I.V."/>
        </authorList>
    </citation>
    <scope>NUCLEOTIDE SEQUENCE</scope>
    <source>
        <strain evidence="15">CIRM-BRFM 674</strain>
    </source>
</reference>
<organism evidence="15 16">
    <name type="scientific">Pholiota conissans</name>
    <dbReference type="NCBI Taxonomy" id="109636"/>
    <lineage>
        <taxon>Eukaryota</taxon>
        <taxon>Fungi</taxon>
        <taxon>Dikarya</taxon>
        <taxon>Basidiomycota</taxon>
        <taxon>Agaricomycotina</taxon>
        <taxon>Agaricomycetes</taxon>
        <taxon>Agaricomycetidae</taxon>
        <taxon>Agaricales</taxon>
        <taxon>Agaricineae</taxon>
        <taxon>Strophariaceae</taxon>
        <taxon>Pholiota</taxon>
    </lineage>
</organism>
<evidence type="ECO:0000256" key="6">
    <source>
        <dbReference type="ARBA" id="ARBA00022801"/>
    </source>
</evidence>
<feature type="domain" description="AAA+ ATPase" evidence="13">
    <location>
        <begin position="290"/>
        <end position="445"/>
    </location>
</feature>
<dbReference type="GO" id="GO:0005743">
    <property type="term" value="C:mitochondrial inner membrane"/>
    <property type="evidence" value="ECO:0007669"/>
    <property type="project" value="UniProtKB-SubCell"/>
</dbReference>
<evidence type="ECO:0000256" key="10">
    <source>
        <dbReference type="ARBA" id="ARBA00023136"/>
    </source>
</evidence>
<feature type="region of interest" description="Disordered" evidence="12">
    <location>
        <begin position="539"/>
        <end position="569"/>
    </location>
</feature>
<dbReference type="Pfam" id="PF25426">
    <property type="entry name" value="AAA_lid_BCS1"/>
    <property type="match status" value="1"/>
</dbReference>
<evidence type="ECO:0000256" key="7">
    <source>
        <dbReference type="ARBA" id="ARBA00022840"/>
    </source>
</evidence>
<proteinExistence type="inferred from homology"/>
<dbReference type="SMART" id="SM00382">
    <property type="entry name" value="AAA"/>
    <property type="match status" value="1"/>
</dbReference>
<evidence type="ECO:0000313" key="15">
    <source>
        <dbReference type="EMBL" id="KAF9473951.1"/>
    </source>
</evidence>
<sequence>MAYYGQPDLGWSNANAATDGNALTRIMGFSVFASLLQSFVGGGNGAAGGGALNGAVMNSFRLFILGTLVESGRRFFNWAIERFKLFQYSITAQFQEGDPSYEWLVLLLTEEKVWTRARQFRVNATNSTSKWTVDISNPDSKNTDAAKDKNAEYVPTYEEAQLFKYKGYWVEIRRTIGTRFNPALGNQPSVSLYVTMYTRNMSALSALVDDAKLRYVKKTTPHVVVHSIDQVRVRPSMSFGPGGVWGNSKRKQRRPLSSIILQEGVIHSLVQDAREFLQSEDWYVKAGIPHRRGYLLHGPPGTGKSSTIYAVAGELGLEIYSLSLASGFIDDTFLQRAVSAVPKNAIFLIEDIDCAFPSREDEDSDDVPLMDVPKFAPHMAMTMAGRAGGRQASPITLSGLLNVLDGVGSEEGKIFFATTNYIDRLDSALLRPGRIDKKIQYQLATQAQAAALFLRFYPESYTTLLSEKIPDETLSEKLSTSSKLAPAEKEKILASLSEQFAAHVPEHEFSTAELQGFLLSCKQQPEKAVKGIAAWVKMEKHEREEKQRREDERRSKIREKKEMREAKQLHGSLARLSNLNMGGLSGSGGIGFMIPGPDSSLGVSSPATLTPPSVEPDQKPALPQSSEAATTTVMINGGKRVVNGIAKHSPELEVATEHVAAIIQSVA</sequence>
<keyword evidence="8" id="KW-1133">Transmembrane helix</keyword>
<dbReference type="GO" id="GO:0016887">
    <property type="term" value="F:ATP hydrolysis activity"/>
    <property type="evidence" value="ECO:0007669"/>
    <property type="project" value="InterPro"/>
</dbReference>
<dbReference type="InterPro" id="IPR050747">
    <property type="entry name" value="Mitochondrial_chaperone_BCS1"/>
</dbReference>
<keyword evidence="7" id="KW-0067">ATP-binding</keyword>
<dbReference type="EMBL" id="MU155406">
    <property type="protein sequence ID" value="KAF9473951.1"/>
    <property type="molecule type" value="Genomic_DNA"/>
</dbReference>
<keyword evidence="6 15" id="KW-0378">Hydrolase</keyword>
<dbReference type="InterPro" id="IPR003959">
    <property type="entry name" value="ATPase_AAA_core"/>
</dbReference>
<keyword evidence="3" id="KW-0812">Transmembrane</keyword>
<dbReference type="SMART" id="SM01024">
    <property type="entry name" value="BCS1_N"/>
    <property type="match status" value="1"/>
</dbReference>
<dbReference type="OrthoDB" id="10251412at2759"/>
<evidence type="ECO:0000256" key="9">
    <source>
        <dbReference type="ARBA" id="ARBA00023128"/>
    </source>
</evidence>
<comment type="similarity">
    <text evidence="2">Belongs to the AAA ATPase family. BCS1 subfamily.</text>
</comment>